<gene>
    <name evidence="15" type="primary">lepB_1</name>
    <name evidence="15" type="ORF">VMF7928_00701</name>
</gene>
<proteinExistence type="inferred from homology"/>
<evidence type="ECO:0000256" key="6">
    <source>
        <dbReference type="ARBA" id="ARBA00022475"/>
    </source>
</evidence>
<evidence type="ECO:0000256" key="8">
    <source>
        <dbReference type="ARBA" id="ARBA00022692"/>
    </source>
</evidence>
<evidence type="ECO:0000259" key="14">
    <source>
        <dbReference type="Pfam" id="PF10502"/>
    </source>
</evidence>
<dbReference type="InterPro" id="IPR000223">
    <property type="entry name" value="Pept_S26A_signal_pept_1"/>
</dbReference>
<reference evidence="15" key="1">
    <citation type="submission" date="2021-11" db="EMBL/GenBank/DDBJ databases">
        <authorList>
            <person name="Rodrigo-Torres L."/>
            <person name="Arahal R. D."/>
            <person name="Lucena T."/>
        </authorList>
    </citation>
    <scope>NUCLEOTIDE SEQUENCE</scope>
    <source>
        <strain evidence="15">CECT 7928</strain>
    </source>
</reference>
<keyword evidence="7 12" id="KW-0645">Protease</keyword>
<evidence type="ECO:0000256" key="2">
    <source>
        <dbReference type="ARBA" id="ARBA00004651"/>
    </source>
</evidence>
<protein>
    <recommendedName>
        <fullName evidence="5 12">Signal peptidase I</fullName>
        <ecNumber evidence="4 12">3.4.21.89</ecNumber>
    </recommendedName>
</protein>
<dbReference type="PROSITE" id="PS00760">
    <property type="entry name" value="SPASE_I_2"/>
    <property type="match status" value="1"/>
</dbReference>
<evidence type="ECO:0000256" key="1">
    <source>
        <dbReference type="ARBA" id="ARBA00000677"/>
    </source>
</evidence>
<comment type="catalytic activity">
    <reaction evidence="1 12">
        <text>Cleavage of hydrophobic, N-terminal signal or leader sequences from secreted and periplasmic proteins.</text>
        <dbReference type="EC" id="3.4.21.89"/>
    </reaction>
</comment>
<evidence type="ECO:0000256" key="7">
    <source>
        <dbReference type="ARBA" id="ARBA00022670"/>
    </source>
</evidence>
<keyword evidence="10" id="KW-1133">Transmembrane helix</keyword>
<keyword evidence="6" id="KW-1003">Cell membrane</keyword>
<dbReference type="SUPFAM" id="SSF51306">
    <property type="entry name" value="LexA/Signal peptidase"/>
    <property type="match status" value="1"/>
</dbReference>
<dbReference type="EMBL" id="CAKLDM010000001">
    <property type="protein sequence ID" value="CAH0536811.1"/>
    <property type="molecule type" value="Genomic_DNA"/>
</dbReference>
<evidence type="ECO:0000256" key="11">
    <source>
        <dbReference type="ARBA" id="ARBA00023136"/>
    </source>
</evidence>
<sequence length="294" mass="33388">MFSFANMADLFSLILTIATLGTGIVYCLDKFVWQKKRQANDANESKTSGWITQSRSLFPVLLVVFILRSFIVEPFQIPSGSMEPTLLPGDFILVEKFAYGLRDPVFHETLIHTGEPKRGDIAVFVDPQNPKIDLIKRIVGLPGDTIIYRNKTLYIKPACKSGETCKPAFKVPKSYVGPTKFTELGTTLNEYKEHLGSVNHMILRDPVLPEQYLSYYQQDGAEIGEWIVPKGHYFAMGDNRDNSDDSRYWGFIPEKNLVGKATFIWMSFAFNHKASSWEPSWIPSSVRFKRIGTI</sequence>
<evidence type="ECO:0000256" key="3">
    <source>
        <dbReference type="ARBA" id="ARBA00009370"/>
    </source>
</evidence>
<evidence type="ECO:0000256" key="9">
    <source>
        <dbReference type="ARBA" id="ARBA00022801"/>
    </source>
</evidence>
<comment type="subcellular location">
    <subcellularLocation>
        <location evidence="2">Cell membrane</location>
        <topology evidence="2">Multi-pass membrane protein</topology>
    </subcellularLocation>
    <subcellularLocation>
        <location evidence="13">Membrane</location>
        <topology evidence="13">Multi-pass membrane protein</topology>
    </subcellularLocation>
</comment>
<name>A0ABM9A009_9VIBR</name>
<dbReference type="PANTHER" id="PTHR43390">
    <property type="entry name" value="SIGNAL PEPTIDASE I"/>
    <property type="match status" value="1"/>
</dbReference>
<dbReference type="InterPro" id="IPR019533">
    <property type="entry name" value="Peptidase_S26"/>
</dbReference>
<evidence type="ECO:0000256" key="12">
    <source>
        <dbReference type="RuleBase" id="RU003993"/>
    </source>
</evidence>
<dbReference type="InterPro" id="IPR019766">
    <property type="entry name" value="Sign_pep_all-beta_subdom"/>
</dbReference>
<dbReference type="InterPro" id="IPR019757">
    <property type="entry name" value="Pept_S26A_signal_pept_1_Lys-AS"/>
</dbReference>
<dbReference type="PROSITE" id="PS00501">
    <property type="entry name" value="SPASE_I_1"/>
    <property type="match status" value="1"/>
</dbReference>
<dbReference type="NCBIfam" id="TIGR02227">
    <property type="entry name" value="sigpep_I_bact"/>
    <property type="match status" value="1"/>
</dbReference>
<evidence type="ECO:0000256" key="13">
    <source>
        <dbReference type="RuleBase" id="RU362042"/>
    </source>
</evidence>
<dbReference type="CDD" id="cd06530">
    <property type="entry name" value="S26_SPase_I"/>
    <property type="match status" value="1"/>
</dbReference>
<evidence type="ECO:0000256" key="5">
    <source>
        <dbReference type="ARBA" id="ARBA00019232"/>
    </source>
</evidence>
<evidence type="ECO:0000256" key="10">
    <source>
        <dbReference type="ARBA" id="ARBA00022989"/>
    </source>
</evidence>
<comment type="similarity">
    <text evidence="3 13">Belongs to the peptidase S26 family.</text>
</comment>
<evidence type="ECO:0000256" key="4">
    <source>
        <dbReference type="ARBA" id="ARBA00013208"/>
    </source>
</evidence>
<dbReference type="Proteomes" id="UP000838748">
    <property type="component" value="Unassembled WGS sequence"/>
</dbReference>
<keyword evidence="16" id="KW-1185">Reference proteome</keyword>
<feature type="domain" description="Peptidase S26" evidence="14">
    <location>
        <begin position="55"/>
        <end position="266"/>
    </location>
</feature>
<comment type="caution">
    <text evidence="15">The sequence shown here is derived from an EMBL/GenBank/DDBJ whole genome shotgun (WGS) entry which is preliminary data.</text>
</comment>
<dbReference type="Gene3D" id="2.10.109.10">
    <property type="entry name" value="Umud Fragment, subunit A"/>
    <property type="match status" value="1"/>
</dbReference>
<accession>A0ABM9A009</accession>
<dbReference type="GO" id="GO:0009003">
    <property type="term" value="F:signal peptidase activity"/>
    <property type="evidence" value="ECO:0007669"/>
    <property type="project" value="UniProtKB-EC"/>
</dbReference>
<keyword evidence="8" id="KW-0812">Transmembrane</keyword>
<dbReference type="EC" id="3.4.21.89" evidence="4 12"/>
<evidence type="ECO:0000313" key="16">
    <source>
        <dbReference type="Proteomes" id="UP000838748"/>
    </source>
</evidence>
<organism evidence="15 16">
    <name type="scientific">Vibrio marisflavi CECT 7928</name>
    <dbReference type="NCBI Taxonomy" id="634439"/>
    <lineage>
        <taxon>Bacteria</taxon>
        <taxon>Pseudomonadati</taxon>
        <taxon>Pseudomonadota</taxon>
        <taxon>Gammaproteobacteria</taxon>
        <taxon>Vibrionales</taxon>
        <taxon>Vibrionaceae</taxon>
        <taxon>Vibrio</taxon>
    </lineage>
</organism>
<evidence type="ECO:0000313" key="15">
    <source>
        <dbReference type="EMBL" id="CAH0536811.1"/>
    </source>
</evidence>
<dbReference type="InterPro" id="IPR036286">
    <property type="entry name" value="LexA/Signal_pep-like_sf"/>
</dbReference>
<dbReference type="InterPro" id="IPR019756">
    <property type="entry name" value="Pept_S26A_signal_pept_1_Ser-AS"/>
</dbReference>
<dbReference type="PANTHER" id="PTHR43390:SF1">
    <property type="entry name" value="CHLOROPLAST PROCESSING PEPTIDASE"/>
    <property type="match status" value="1"/>
</dbReference>
<keyword evidence="9 12" id="KW-0378">Hydrolase</keyword>
<dbReference type="PRINTS" id="PR00727">
    <property type="entry name" value="LEADERPTASE"/>
</dbReference>
<keyword evidence="11" id="KW-0472">Membrane</keyword>
<dbReference type="Pfam" id="PF10502">
    <property type="entry name" value="Peptidase_S26"/>
    <property type="match status" value="1"/>
</dbReference>
<dbReference type="Gene3D" id="2.170.230.10">
    <property type="match status" value="1"/>
</dbReference>